<accession>A0A2G9UAR4</accession>
<evidence type="ECO:0000313" key="2">
    <source>
        <dbReference type="Proteomes" id="UP000230423"/>
    </source>
</evidence>
<proteinExistence type="predicted"/>
<protein>
    <submittedName>
        <fullName evidence="1">Uncharacterized protein</fullName>
    </submittedName>
</protein>
<name>A0A2G9UAR4_TELCI</name>
<gene>
    <name evidence="1" type="ORF">TELCIR_11693</name>
</gene>
<sequence>MEMVMGLFSFAEGPYQTIYLLRANLADNKENWKYIRKRDGAYGFMALLFASGVNAAEDRVDKYKAYEKVWHAYNGLLDEDREFVAAYFPKVDNILYSP</sequence>
<evidence type="ECO:0000313" key="1">
    <source>
        <dbReference type="EMBL" id="PIO66590.1"/>
    </source>
</evidence>
<dbReference type="AlphaFoldDB" id="A0A2G9UAR4"/>
<keyword evidence="2" id="KW-1185">Reference proteome</keyword>
<dbReference type="Proteomes" id="UP000230423">
    <property type="component" value="Unassembled WGS sequence"/>
</dbReference>
<organism evidence="1 2">
    <name type="scientific">Teladorsagia circumcincta</name>
    <name type="common">Brown stomach worm</name>
    <name type="synonym">Ostertagia circumcincta</name>
    <dbReference type="NCBI Taxonomy" id="45464"/>
    <lineage>
        <taxon>Eukaryota</taxon>
        <taxon>Metazoa</taxon>
        <taxon>Ecdysozoa</taxon>
        <taxon>Nematoda</taxon>
        <taxon>Chromadorea</taxon>
        <taxon>Rhabditida</taxon>
        <taxon>Rhabditina</taxon>
        <taxon>Rhabditomorpha</taxon>
        <taxon>Strongyloidea</taxon>
        <taxon>Trichostrongylidae</taxon>
        <taxon>Teladorsagia</taxon>
    </lineage>
</organism>
<dbReference type="EMBL" id="KZ348159">
    <property type="protein sequence ID" value="PIO66590.1"/>
    <property type="molecule type" value="Genomic_DNA"/>
</dbReference>
<reference evidence="1 2" key="1">
    <citation type="submission" date="2015-09" db="EMBL/GenBank/DDBJ databases">
        <title>Draft genome of the parasitic nematode Teladorsagia circumcincta isolate WARC Sus (inbred).</title>
        <authorList>
            <person name="Mitreva M."/>
        </authorList>
    </citation>
    <scope>NUCLEOTIDE SEQUENCE [LARGE SCALE GENOMIC DNA]</scope>
    <source>
        <strain evidence="1 2">S</strain>
    </source>
</reference>